<accession>A0A812AUG8</accession>
<organism evidence="2 3">
    <name type="scientific">Acanthosepion pharaonis</name>
    <name type="common">Pharaoh cuttlefish</name>
    <name type="synonym">Sepia pharaonis</name>
    <dbReference type="NCBI Taxonomy" id="158019"/>
    <lineage>
        <taxon>Eukaryota</taxon>
        <taxon>Metazoa</taxon>
        <taxon>Spiralia</taxon>
        <taxon>Lophotrochozoa</taxon>
        <taxon>Mollusca</taxon>
        <taxon>Cephalopoda</taxon>
        <taxon>Coleoidea</taxon>
        <taxon>Decapodiformes</taxon>
        <taxon>Sepiida</taxon>
        <taxon>Sepiina</taxon>
        <taxon>Sepiidae</taxon>
        <taxon>Acanthosepion</taxon>
    </lineage>
</organism>
<keyword evidence="1" id="KW-1133">Transmembrane helix</keyword>
<feature type="transmembrane region" description="Helical" evidence="1">
    <location>
        <begin position="109"/>
        <end position="133"/>
    </location>
</feature>
<gene>
    <name evidence="2" type="ORF">SPHA_7151</name>
</gene>
<proteinExistence type="predicted"/>
<evidence type="ECO:0000256" key="1">
    <source>
        <dbReference type="SAM" id="Phobius"/>
    </source>
</evidence>
<keyword evidence="1" id="KW-0472">Membrane</keyword>
<dbReference type="EMBL" id="CAHIKZ030000230">
    <property type="protein sequence ID" value="CAE1162061.1"/>
    <property type="molecule type" value="Genomic_DNA"/>
</dbReference>
<evidence type="ECO:0000313" key="3">
    <source>
        <dbReference type="Proteomes" id="UP000597762"/>
    </source>
</evidence>
<dbReference type="AlphaFoldDB" id="A0A812AUG8"/>
<sequence>MTTTADERNKKFTDFFLLFFFIFPFLSHVFFLFLSLSLLHFSIFCFLPISFFLFLFIKFLFSPFTLVSASSHTHLQWRSSCRLFQNDTSCSFSIPAPFYKMTSPLTRPVSLVSVFSNFSSLSYYFLLCCPHFFRTILPSFSSDPKSCQRSFIIIRISSSAPNFFPFTCSLLHPSLVQVSLFKTNKFSPFISLYLIFTFFDSIPRVAVYF</sequence>
<evidence type="ECO:0000313" key="2">
    <source>
        <dbReference type="EMBL" id="CAE1162061.1"/>
    </source>
</evidence>
<keyword evidence="1" id="KW-0812">Transmembrane</keyword>
<comment type="caution">
    <text evidence="2">The sequence shown here is derived from an EMBL/GenBank/DDBJ whole genome shotgun (WGS) entry which is preliminary data.</text>
</comment>
<feature type="transmembrane region" description="Helical" evidence="1">
    <location>
        <begin position="186"/>
        <end position="207"/>
    </location>
</feature>
<reference evidence="2" key="1">
    <citation type="submission" date="2021-01" db="EMBL/GenBank/DDBJ databases">
        <authorList>
            <person name="Li R."/>
            <person name="Bekaert M."/>
        </authorList>
    </citation>
    <scope>NUCLEOTIDE SEQUENCE</scope>
    <source>
        <strain evidence="2">Farmed</strain>
    </source>
</reference>
<feature type="transmembrane region" description="Helical" evidence="1">
    <location>
        <begin position="39"/>
        <end position="61"/>
    </location>
</feature>
<protein>
    <submittedName>
        <fullName evidence="2">Uncharacterized protein</fullName>
    </submittedName>
</protein>
<name>A0A812AUG8_ACAPH</name>
<dbReference type="Proteomes" id="UP000597762">
    <property type="component" value="Unassembled WGS sequence"/>
</dbReference>
<feature type="transmembrane region" description="Helical" evidence="1">
    <location>
        <begin position="12"/>
        <end position="33"/>
    </location>
</feature>
<keyword evidence="3" id="KW-1185">Reference proteome</keyword>